<dbReference type="SUPFAM" id="SSF46626">
    <property type="entry name" value="Cytochrome c"/>
    <property type="match status" value="1"/>
</dbReference>
<dbReference type="PROSITE" id="PS51007">
    <property type="entry name" value="CYTC"/>
    <property type="match status" value="1"/>
</dbReference>
<keyword evidence="3 4" id="KW-0408">Iron</keyword>
<comment type="caution">
    <text evidence="7">The sequence shown here is derived from an EMBL/GenBank/DDBJ whole genome shotgun (WGS) entry which is preliminary data.</text>
</comment>
<protein>
    <submittedName>
        <fullName evidence="7">Cytochrome c</fullName>
    </submittedName>
</protein>
<dbReference type="GO" id="GO:0009055">
    <property type="term" value="F:electron transfer activity"/>
    <property type="evidence" value="ECO:0007669"/>
    <property type="project" value="InterPro"/>
</dbReference>
<feature type="signal peptide" evidence="5">
    <location>
        <begin position="1"/>
        <end position="22"/>
    </location>
</feature>
<dbReference type="PANTHER" id="PTHR35008">
    <property type="entry name" value="BLL4482 PROTEIN-RELATED"/>
    <property type="match status" value="1"/>
</dbReference>
<reference evidence="7" key="1">
    <citation type="submission" date="2020-01" db="EMBL/GenBank/DDBJ databases">
        <authorList>
            <person name="Rat A."/>
        </authorList>
    </citation>
    <scope>NUCLEOTIDE SEQUENCE</scope>
    <source>
        <strain evidence="7">LMG 31161</strain>
    </source>
</reference>
<keyword evidence="2 4" id="KW-0479">Metal-binding</keyword>
<evidence type="ECO:0000313" key="7">
    <source>
        <dbReference type="EMBL" id="MBR0661993.1"/>
    </source>
</evidence>
<keyword evidence="9" id="KW-1185">Reference proteome</keyword>
<gene>
    <name evidence="8" type="ORF">GWK15_07595</name>
    <name evidence="7" type="ORF">GXW75_22255</name>
</gene>
<reference evidence="7" key="3">
    <citation type="journal article" date="2021" name="Syst. Appl. Microbiol.">
        <title>Roseomonas hellenica sp. nov., isolated from roots of wild-growing Alkanna tinctoria.</title>
        <authorList>
            <person name="Rat A."/>
            <person name="Naranjo H.D."/>
            <person name="Lebbe L."/>
            <person name="Cnockaert M."/>
            <person name="Krigas N."/>
            <person name="Grigoriadou K."/>
            <person name="Maloupa E."/>
            <person name="Willems A."/>
        </authorList>
    </citation>
    <scope>NUCLEOTIDE SEQUENCE</scope>
    <source>
        <strain evidence="7">LMG 31161</strain>
    </source>
</reference>
<proteinExistence type="predicted"/>
<reference evidence="8 9" key="2">
    <citation type="submission" date="2020-02" db="EMBL/GenBank/DDBJ databases">
        <authorList>
            <person name="Sun Q."/>
            <person name="Inoue M."/>
        </authorList>
    </citation>
    <scope>NUCLEOTIDE SEQUENCE [LARGE SCALE GENOMIC DNA]</scope>
    <source>
        <strain evidence="8 9">KCTC 22478</strain>
    </source>
</reference>
<organism evidence="7 10">
    <name type="scientific">Neoroseomonas oryzicola</name>
    <dbReference type="NCBI Taxonomy" id="535904"/>
    <lineage>
        <taxon>Bacteria</taxon>
        <taxon>Pseudomonadati</taxon>
        <taxon>Pseudomonadota</taxon>
        <taxon>Alphaproteobacteria</taxon>
        <taxon>Acetobacterales</taxon>
        <taxon>Acetobacteraceae</taxon>
        <taxon>Neoroseomonas</taxon>
    </lineage>
</organism>
<dbReference type="EMBL" id="JAAVUP010000002">
    <property type="protein sequence ID" value="NKE16800.1"/>
    <property type="molecule type" value="Genomic_DNA"/>
</dbReference>
<dbReference type="InterPro" id="IPR051459">
    <property type="entry name" value="Cytochrome_c-type_DH"/>
</dbReference>
<evidence type="ECO:0000256" key="4">
    <source>
        <dbReference type="PROSITE-ProRule" id="PRU00433"/>
    </source>
</evidence>
<evidence type="ECO:0000313" key="10">
    <source>
        <dbReference type="Proteomes" id="UP001138708"/>
    </source>
</evidence>
<sequence>MMTFFQRAALFAALVATTPAAAQQATPGPNARGEYLSRIMDCGGCHTGGALAGQPDPRLHLAGSGIGFGIPEVGVFYPPNLTPDRETGLGSWSEADIVRAVRTGVRPDGRVLAPVMPWHSYAALNDADARALARYLRSLPPVRNEVPRMAGASETPPAPYLTVVVPGR</sequence>
<dbReference type="Gene3D" id="1.10.760.10">
    <property type="entry name" value="Cytochrome c-like domain"/>
    <property type="match status" value="1"/>
</dbReference>
<dbReference type="GO" id="GO:0046872">
    <property type="term" value="F:metal ion binding"/>
    <property type="evidence" value="ECO:0007669"/>
    <property type="project" value="UniProtKB-KW"/>
</dbReference>
<feature type="chain" id="PRO_5040777240" evidence="5">
    <location>
        <begin position="23"/>
        <end position="168"/>
    </location>
</feature>
<dbReference type="Pfam" id="PF00034">
    <property type="entry name" value="Cytochrom_C"/>
    <property type="match status" value="1"/>
</dbReference>
<dbReference type="RefSeq" id="WP_168040691.1">
    <property type="nucleotide sequence ID" value="NZ_JAAEDK010000074.1"/>
</dbReference>
<evidence type="ECO:0000313" key="8">
    <source>
        <dbReference type="EMBL" id="NKE16800.1"/>
    </source>
</evidence>
<feature type="domain" description="Cytochrome c" evidence="6">
    <location>
        <begin position="28"/>
        <end position="140"/>
    </location>
</feature>
<dbReference type="InterPro" id="IPR036909">
    <property type="entry name" value="Cyt_c-like_dom_sf"/>
</dbReference>
<evidence type="ECO:0000259" key="6">
    <source>
        <dbReference type="PROSITE" id="PS51007"/>
    </source>
</evidence>
<dbReference type="GO" id="GO:0020037">
    <property type="term" value="F:heme binding"/>
    <property type="evidence" value="ECO:0007669"/>
    <property type="project" value="InterPro"/>
</dbReference>
<dbReference type="Proteomes" id="UP001138708">
    <property type="component" value="Unassembled WGS sequence"/>
</dbReference>
<dbReference type="Proteomes" id="UP000746741">
    <property type="component" value="Unassembled WGS sequence"/>
</dbReference>
<evidence type="ECO:0000256" key="2">
    <source>
        <dbReference type="ARBA" id="ARBA00022723"/>
    </source>
</evidence>
<dbReference type="PANTHER" id="PTHR35008:SF8">
    <property type="entry name" value="ALCOHOL DEHYDROGENASE CYTOCHROME C SUBUNIT"/>
    <property type="match status" value="1"/>
</dbReference>
<dbReference type="EMBL" id="JAAEDK010000074">
    <property type="protein sequence ID" value="MBR0661993.1"/>
    <property type="molecule type" value="Genomic_DNA"/>
</dbReference>
<evidence type="ECO:0000256" key="1">
    <source>
        <dbReference type="ARBA" id="ARBA00022617"/>
    </source>
</evidence>
<evidence type="ECO:0000256" key="5">
    <source>
        <dbReference type="SAM" id="SignalP"/>
    </source>
</evidence>
<dbReference type="InterPro" id="IPR009056">
    <property type="entry name" value="Cyt_c-like_dom"/>
</dbReference>
<keyword evidence="1 4" id="KW-0349">Heme</keyword>
<evidence type="ECO:0000313" key="9">
    <source>
        <dbReference type="Proteomes" id="UP000746741"/>
    </source>
</evidence>
<keyword evidence="5" id="KW-0732">Signal</keyword>
<accession>A0A9X9WNT3</accession>
<name>A0A9X9WNT3_9PROT</name>
<evidence type="ECO:0000256" key="3">
    <source>
        <dbReference type="ARBA" id="ARBA00023004"/>
    </source>
</evidence>
<dbReference type="AlphaFoldDB" id="A0A9X9WNT3"/>